<dbReference type="GO" id="GO:0098609">
    <property type="term" value="P:cell-cell adhesion"/>
    <property type="evidence" value="ECO:0007669"/>
    <property type="project" value="TreeGrafter"/>
</dbReference>
<dbReference type="GO" id="GO:0005925">
    <property type="term" value="C:focal adhesion"/>
    <property type="evidence" value="ECO:0007669"/>
    <property type="project" value="TreeGrafter"/>
</dbReference>
<name>A0A448WES9_9PLAT</name>
<dbReference type="PANTHER" id="PTHR19981">
    <property type="entry name" value="TALIN"/>
    <property type="match status" value="1"/>
</dbReference>
<gene>
    <name evidence="1" type="ORF">PXEA_LOCUS3407</name>
</gene>
<dbReference type="Gene3D" id="1.20.1420.10">
    <property type="entry name" value="Talin, central domain"/>
    <property type="match status" value="1"/>
</dbReference>
<dbReference type="GO" id="GO:0030036">
    <property type="term" value="P:actin cytoskeleton organization"/>
    <property type="evidence" value="ECO:0007669"/>
    <property type="project" value="TreeGrafter"/>
</dbReference>
<dbReference type="Proteomes" id="UP000784294">
    <property type="component" value="Unassembled WGS sequence"/>
</dbReference>
<accession>A0A448WES9</accession>
<proteinExistence type="predicted"/>
<organism evidence="1 2">
    <name type="scientific">Protopolystoma xenopodis</name>
    <dbReference type="NCBI Taxonomy" id="117903"/>
    <lineage>
        <taxon>Eukaryota</taxon>
        <taxon>Metazoa</taxon>
        <taxon>Spiralia</taxon>
        <taxon>Lophotrochozoa</taxon>
        <taxon>Platyhelminthes</taxon>
        <taxon>Monogenea</taxon>
        <taxon>Polyopisthocotylea</taxon>
        <taxon>Polystomatidea</taxon>
        <taxon>Polystomatidae</taxon>
        <taxon>Protopolystoma</taxon>
    </lineage>
</organism>
<sequence>MKENFISITCTPAILFQPLADGLIGVSNSTKAQNAQEFGSSVHNIVDAISKMVEETAQAAYLVGVADPRSEPGRPGLVDHLQLQEMQRNIQNACQAMQSSDITDKHVSRAQYCFALLSLSYLQFHSI</sequence>
<dbReference type="GO" id="GO:0005737">
    <property type="term" value="C:cytoplasm"/>
    <property type="evidence" value="ECO:0007669"/>
    <property type="project" value="TreeGrafter"/>
</dbReference>
<dbReference type="GO" id="GO:0005178">
    <property type="term" value="F:integrin binding"/>
    <property type="evidence" value="ECO:0007669"/>
    <property type="project" value="TreeGrafter"/>
</dbReference>
<protein>
    <recommendedName>
        <fullName evidence="3">Vinculin</fullName>
    </recommendedName>
</protein>
<keyword evidence="2" id="KW-1185">Reference proteome</keyword>
<evidence type="ECO:0000313" key="2">
    <source>
        <dbReference type="Proteomes" id="UP000784294"/>
    </source>
</evidence>
<evidence type="ECO:0008006" key="3">
    <source>
        <dbReference type="Google" id="ProtNLM"/>
    </source>
</evidence>
<comment type="caution">
    <text evidence="1">The sequence shown here is derived from an EMBL/GenBank/DDBJ whole genome shotgun (WGS) entry which is preliminary data.</text>
</comment>
<reference evidence="1" key="1">
    <citation type="submission" date="2018-11" db="EMBL/GenBank/DDBJ databases">
        <authorList>
            <consortium name="Pathogen Informatics"/>
        </authorList>
    </citation>
    <scope>NUCLEOTIDE SEQUENCE</scope>
</reference>
<dbReference type="AlphaFoldDB" id="A0A448WES9"/>
<dbReference type="PANTHER" id="PTHR19981:SF1">
    <property type="entry name" value="RHEA, ISOFORM B"/>
    <property type="match status" value="1"/>
</dbReference>
<dbReference type="GO" id="GO:0005886">
    <property type="term" value="C:plasma membrane"/>
    <property type="evidence" value="ECO:0007669"/>
    <property type="project" value="TreeGrafter"/>
</dbReference>
<dbReference type="EMBL" id="CAAALY010007699">
    <property type="protein sequence ID" value="VEL09967.1"/>
    <property type="molecule type" value="Genomic_DNA"/>
</dbReference>
<evidence type="ECO:0000313" key="1">
    <source>
        <dbReference type="EMBL" id="VEL09967.1"/>
    </source>
</evidence>
<dbReference type="OrthoDB" id="10043037at2759"/>